<evidence type="ECO:0000256" key="1">
    <source>
        <dbReference type="ARBA" id="ARBA00022670"/>
    </source>
</evidence>
<keyword evidence="1" id="KW-0645">Protease</keyword>
<dbReference type="Gene3D" id="3.40.50.200">
    <property type="entry name" value="Peptidase S8/S53 domain"/>
    <property type="match status" value="2"/>
</dbReference>
<proteinExistence type="predicted"/>
<dbReference type="SUPFAM" id="SSF52743">
    <property type="entry name" value="Subtilisin-like"/>
    <property type="match status" value="1"/>
</dbReference>
<dbReference type="Pfam" id="PF00082">
    <property type="entry name" value="Peptidase_S8"/>
    <property type="match status" value="1"/>
</dbReference>
<reference evidence="7 8" key="1">
    <citation type="submission" date="2024-09" db="EMBL/GenBank/DDBJ databases">
        <authorList>
            <person name="Sun Q."/>
            <person name="Mori K."/>
        </authorList>
    </citation>
    <scope>NUCLEOTIDE SEQUENCE [LARGE SCALE GENOMIC DNA]</scope>
    <source>
        <strain evidence="7 8">TBRC 1432</strain>
    </source>
</reference>
<dbReference type="InterPro" id="IPR023828">
    <property type="entry name" value="Peptidase_S8_Ser-AS"/>
</dbReference>
<keyword evidence="8" id="KW-1185">Reference proteome</keyword>
<evidence type="ECO:0000256" key="5">
    <source>
        <dbReference type="SAM" id="SignalP"/>
    </source>
</evidence>
<evidence type="ECO:0000256" key="4">
    <source>
        <dbReference type="SAM" id="MobiDB-lite"/>
    </source>
</evidence>
<evidence type="ECO:0000313" key="8">
    <source>
        <dbReference type="Proteomes" id="UP001589810"/>
    </source>
</evidence>
<dbReference type="EMBL" id="JBHLUD010000004">
    <property type="protein sequence ID" value="MFC0543227.1"/>
    <property type="molecule type" value="Genomic_DNA"/>
</dbReference>
<feature type="compositionally biased region" description="Polar residues" evidence="4">
    <location>
        <begin position="312"/>
        <end position="325"/>
    </location>
</feature>
<gene>
    <name evidence="7" type="ORF">ACFFH7_17125</name>
</gene>
<name>A0ABV6MST0_9PSEU</name>
<feature type="region of interest" description="Disordered" evidence="4">
    <location>
        <begin position="302"/>
        <end position="325"/>
    </location>
</feature>
<dbReference type="InterPro" id="IPR000209">
    <property type="entry name" value="Peptidase_S8/S53_dom"/>
</dbReference>
<dbReference type="InterPro" id="IPR036852">
    <property type="entry name" value="Peptidase_S8/S53_dom_sf"/>
</dbReference>
<feature type="signal peptide" evidence="5">
    <location>
        <begin position="1"/>
        <end position="28"/>
    </location>
</feature>
<protein>
    <submittedName>
        <fullName evidence="7">S8 family serine peptidase</fullName>
    </submittedName>
</protein>
<feature type="chain" id="PRO_5047145100" evidence="5">
    <location>
        <begin position="29"/>
        <end position="608"/>
    </location>
</feature>
<evidence type="ECO:0000256" key="2">
    <source>
        <dbReference type="ARBA" id="ARBA00022801"/>
    </source>
</evidence>
<sequence>MTRRLRALVAGVALVAPLLTVTGTAASAAPDTSYKIPSMLRQQAQQVSQLGAAKARQLSPDTLTADQHGLGVQVYADGPVTAEQESQLRSLGVTVQTNAAKLAAVPGVDDLPVAGLVSTLVPTDKLDAVAALPWVATLRPSIRPATDVGPNEAEGVKLHKADIAQQHGLTGKGQTVGVMSGDADHVAEAIARGELPADTKIISSAAYDNDEGTAMMEIVHDIAPDAKLMYATSGETLADYVKGFHDLAANGATIITEDLAFDDEPAFQQGLGATTAENLAKHGIWVSSSAGNLGTRHAPRVAAKGTGRTPDDQTGPQTNCPTPIHNTVNLRGTDNSYNLNLLPGASVMPTLQWSEPRAIYPTTGQGGFTDLNLYLVDAAGNCLAYSNAKQANGVGDTIEQFTYTNQTGAAQPARLVVDVAGTSSARAVPTLDLRWRALSAGVQTLDPVDRAGSLNPDSNYLGYATSAGATDATNTVDPTTSPLEAYSAAGPVQIITTTRCPGKGIGPCQGVPGGHPRTFGAPTYTATDGVQVSGVGPFGAGTCPSVKPGDCRFYGTSAATPSSAGVAALTRQEFGGRWISPELLTFILKARAVHRDGDFWGAGVLSAI</sequence>
<dbReference type="RefSeq" id="WP_273941620.1">
    <property type="nucleotide sequence ID" value="NZ_CP097263.1"/>
</dbReference>
<feature type="domain" description="Peptidase S8/S53" evidence="6">
    <location>
        <begin position="206"/>
        <end position="582"/>
    </location>
</feature>
<keyword evidence="5" id="KW-0732">Signal</keyword>
<comment type="caution">
    <text evidence="7">The sequence shown here is derived from an EMBL/GenBank/DDBJ whole genome shotgun (WGS) entry which is preliminary data.</text>
</comment>
<accession>A0ABV6MST0</accession>
<dbReference type="PROSITE" id="PS00138">
    <property type="entry name" value="SUBTILASE_SER"/>
    <property type="match status" value="1"/>
</dbReference>
<keyword evidence="3" id="KW-0720">Serine protease</keyword>
<evidence type="ECO:0000259" key="6">
    <source>
        <dbReference type="Pfam" id="PF00082"/>
    </source>
</evidence>
<evidence type="ECO:0000313" key="7">
    <source>
        <dbReference type="EMBL" id="MFC0543227.1"/>
    </source>
</evidence>
<dbReference type="Proteomes" id="UP001589810">
    <property type="component" value="Unassembled WGS sequence"/>
</dbReference>
<keyword evidence="2" id="KW-0378">Hydrolase</keyword>
<evidence type="ECO:0000256" key="3">
    <source>
        <dbReference type="ARBA" id="ARBA00022825"/>
    </source>
</evidence>
<organism evidence="7 8">
    <name type="scientific">Kutzneria chonburiensis</name>
    <dbReference type="NCBI Taxonomy" id="1483604"/>
    <lineage>
        <taxon>Bacteria</taxon>
        <taxon>Bacillati</taxon>
        <taxon>Actinomycetota</taxon>
        <taxon>Actinomycetes</taxon>
        <taxon>Pseudonocardiales</taxon>
        <taxon>Pseudonocardiaceae</taxon>
        <taxon>Kutzneria</taxon>
    </lineage>
</organism>